<accession>A0AAQ2C6G5</accession>
<evidence type="ECO:0000313" key="2">
    <source>
        <dbReference type="EMBL" id="TFC47181.1"/>
    </source>
</evidence>
<protein>
    <submittedName>
        <fullName evidence="2">Helix-turn-helix domain-containing protein</fullName>
    </submittedName>
</protein>
<dbReference type="SUPFAM" id="SSF47413">
    <property type="entry name" value="lambda repressor-like DNA-binding domains"/>
    <property type="match status" value="1"/>
</dbReference>
<sequence length="245" mass="25829">MRQLLDDIRASVGLDRRALALRSGVSKSTIYRIEGAQVDPSVGTLRELALAAGFDLDISLAPLSDVNAARAAREILAGPATGEKDKAVADWEARLHRWVPNGDPVEIARTAGVSSSLLKRAGATYLCGSVDELKIAAAASAGETSWILSGVSGIRRLNPDTDGPAAGPSVVYTADPHRLVRRLAHMALCRPEEADLIVVPYTADLDVDAFLDDGIRVVAPIQTLVDAFGIGGALADKAETIARSW</sequence>
<dbReference type="Gene3D" id="1.10.260.40">
    <property type="entry name" value="lambda repressor-like DNA-binding domains"/>
    <property type="match status" value="1"/>
</dbReference>
<dbReference type="InterPro" id="IPR001387">
    <property type="entry name" value="Cro/C1-type_HTH"/>
</dbReference>
<dbReference type="EMBL" id="SOFY01000045">
    <property type="protein sequence ID" value="TFC47181.1"/>
    <property type="molecule type" value="Genomic_DNA"/>
</dbReference>
<dbReference type="InterPro" id="IPR010982">
    <property type="entry name" value="Lambda_DNA-bd_dom_sf"/>
</dbReference>
<keyword evidence="3" id="KW-1185">Reference proteome</keyword>
<dbReference type="AlphaFoldDB" id="A0AAQ2C6G5"/>
<feature type="domain" description="HTH cro/C1-type" evidence="1">
    <location>
        <begin position="5"/>
        <end position="59"/>
    </location>
</feature>
<dbReference type="CDD" id="cd00093">
    <property type="entry name" value="HTH_XRE"/>
    <property type="match status" value="1"/>
</dbReference>
<organism evidence="2 3">
    <name type="scientific">Cryobacterium shii</name>
    <dbReference type="NCBI Taxonomy" id="1259235"/>
    <lineage>
        <taxon>Bacteria</taxon>
        <taxon>Bacillati</taxon>
        <taxon>Actinomycetota</taxon>
        <taxon>Actinomycetes</taxon>
        <taxon>Micrococcales</taxon>
        <taxon>Microbacteriaceae</taxon>
        <taxon>Cryobacterium</taxon>
    </lineage>
</organism>
<dbReference type="RefSeq" id="WP_134434147.1">
    <property type="nucleotide sequence ID" value="NZ_SOFY01000045.1"/>
</dbReference>
<dbReference type="Proteomes" id="UP000297403">
    <property type="component" value="Unassembled WGS sequence"/>
</dbReference>
<dbReference type="GO" id="GO:0003677">
    <property type="term" value="F:DNA binding"/>
    <property type="evidence" value="ECO:0007669"/>
    <property type="project" value="InterPro"/>
</dbReference>
<dbReference type="SMART" id="SM00530">
    <property type="entry name" value="HTH_XRE"/>
    <property type="match status" value="1"/>
</dbReference>
<proteinExistence type="predicted"/>
<evidence type="ECO:0000259" key="1">
    <source>
        <dbReference type="PROSITE" id="PS50943"/>
    </source>
</evidence>
<name>A0AAQ2C6G5_9MICO</name>
<comment type="caution">
    <text evidence="2">The sequence shown here is derived from an EMBL/GenBank/DDBJ whole genome shotgun (WGS) entry which is preliminary data.</text>
</comment>
<dbReference type="Pfam" id="PF13560">
    <property type="entry name" value="HTH_31"/>
    <property type="match status" value="1"/>
</dbReference>
<gene>
    <name evidence="2" type="ORF">E3O49_08620</name>
</gene>
<evidence type="ECO:0000313" key="3">
    <source>
        <dbReference type="Proteomes" id="UP000297403"/>
    </source>
</evidence>
<reference evidence="2 3" key="1">
    <citation type="submission" date="2019-03" db="EMBL/GenBank/DDBJ databases">
        <title>Genomics of glacier-inhabiting Cryobacterium strains.</title>
        <authorList>
            <person name="Liu Q."/>
            <person name="Xin Y.-H."/>
        </authorList>
    </citation>
    <scope>NUCLEOTIDE SEQUENCE [LARGE SCALE GENOMIC DNA]</scope>
    <source>
        <strain evidence="3">TMT1-22</strain>
    </source>
</reference>
<dbReference type="PROSITE" id="PS50943">
    <property type="entry name" value="HTH_CROC1"/>
    <property type="match status" value="1"/>
</dbReference>